<dbReference type="EC" id="3.2.1.106" evidence="11 12"/>
<evidence type="ECO:0000256" key="7">
    <source>
        <dbReference type="ARBA" id="ARBA00022989"/>
    </source>
</evidence>
<dbReference type="Pfam" id="PF16923">
    <property type="entry name" value="Glyco_hydro_63N"/>
    <property type="match status" value="1"/>
</dbReference>
<comment type="similarity">
    <text evidence="2 12">Belongs to the glycosyl hydrolase 63 family.</text>
</comment>
<proteinExistence type="inferred from homology"/>
<feature type="domain" description="Glycosyl hydrolase family 63 C-terminal" evidence="13">
    <location>
        <begin position="204"/>
        <end position="661"/>
    </location>
</feature>
<name>A0A7E6EN26_9MOLL</name>
<keyword evidence="6" id="KW-0735">Signal-anchor</keyword>
<keyword evidence="3" id="KW-0812">Transmembrane</keyword>
<evidence type="ECO:0000313" key="16">
    <source>
        <dbReference type="RefSeq" id="XP_036356212.1"/>
    </source>
</evidence>
<dbReference type="GO" id="GO:0009311">
    <property type="term" value="P:oligosaccharide metabolic process"/>
    <property type="evidence" value="ECO:0007669"/>
    <property type="project" value="UniProtKB-UniRule"/>
</dbReference>
<evidence type="ECO:0000256" key="3">
    <source>
        <dbReference type="ARBA" id="ARBA00022692"/>
    </source>
</evidence>
<evidence type="ECO:0000256" key="8">
    <source>
        <dbReference type="ARBA" id="ARBA00023136"/>
    </source>
</evidence>
<evidence type="ECO:0000256" key="2">
    <source>
        <dbReference type="ARBA" id="ARBA00010833"/>
    </source>
</evidence>
<dbReference type="SUPFAM" id="SSF48208">
    <property type="entry name" value="Six-hairpin glycosidases"/>
    <property type="match status" value="1"/>
</dbReference>
<keyword evidence="15" id="KW-1185">Reference proteome</keyword>
<protein>
    <recommendedName>
        <fullName evidence="11 12">Mannosyl-oligosaccharide glucosidase</fullName>
        <ecNumber evidence="11 12">3.2.1.106</ecNumber>
    </recommendedName>
</protein>
<dbReference type="AlphaFoldDB" id="A0A7E6EN26"/>
<dbReference type="InterPro" id="IPR004888">
    <property type="entry name" value="Glycoside_hydrolase_63"/>
</dbReference>
<dbReference type="GO" id="GO:0005789">
    <property type="term" value="C:endoplasmic reticulum membrane"/>
    <property type="evidence" value="ECO:0007669"/>
    <property type="project" value="UniProtKB-SubCell"/>
</dbReference>
<evidence type="ECO:0000259" key="13">
    <source>
        <dbReference type="Pfam" id="PF03200"/>
    </source>
</evidence>
<evidence type="ECO:0000256" key="6">
    <source>
        <dbReference type="ARBA" id="ARBA00022968"/>
    </source>
</evidence>
<dbReference type="Pfam" id="PF03200">
    <property type="entry name" value="Glyco_hydro_63"/>
    <property type="match status" value="1"/>
</dbReference>
<evidence type="ECO:0000313" key="15">
    <source>
        <dbReference type="Proteomes" id="UP000515154"/>
    </source>
</evidence>
<reference evidence="16" key="1">
    <citation type="submission" date="2025-08" db="UniProtKB">
        <authorList>
            <consortium name="RefSeq"/>
        </authorList>
    </citation>
    <scope>IDENTIFICATION</scope>
</reference>
<dbReference type="Proteomes" id="UP000515154">
    <property type="component" value="Unplaced"/>
</dbReference>
<sequence>MWFRQISSPHQPLKIRHWCEPHDSLNFGWHVHDGRNCGVQSINETDFSIETTFVKSTESVIGSKVRISFKQGTFRGGISIITYLYHSDGQMVHIPQRDGLTLINGHTSALGKFTVGIKSDCTLCTTNRVTRYVSDPVQIEHGVRGEFYWTQNYLNPSKSYAALNPQNRHTGNHNMIAVQTTSFSSTDFSIDVDFESVGAPPVDYHSQLSRCLSDFDKKFARTFSTSALSSEKVKFSKFAVSSLLGGISHFRGRSVVGKMGSPGNVSYFKASLITAVPSRAFFPRGFLWDEGFHGILLARWDPDRSMEIMAHWLDLMNAEGWIPREQILGTESTARVPHEFIRQQVNDGNPPTFFLALECLIGQESHQETIKSFLRVIFPRLKTWLSWYMRTQGGVEKNSFRWHGRGVSRSKTLRNPLTLMSGLDDYPRASNPTELERHVDLYCWMAYSSRTMLNIARLLGDVSAVEKYGQMYDTLSDVKLLNELHWSPEKGRYADYGLHSAVSMLSEYQFIDEGFGYVNIFPFLVTILSPGVELNHILEDIQTHLLCPFGLRSLSKDSLFYREYNSEDDPPYWRGDIWVNMNYLALRALSHYMRRLGENDSARVVAGNIYNTLRDGLIENVYKEYVRTGFIWERYDDQTGRGKGVHPFTGWSSLVVLIMTEDYH</sequence>
<dbReference type="InterPro" id="IPR031631">
    <property type="entry name" value="Glyco_hydro_63N"/>
</dbReference>
<dbReference type="GO" id="GO:0006487">
    <property type="term" value="P:protein N-linked glycosylation"/>
    <property type="evidence" value="ECO:0007669"/>
    <property type="project" value="UniProtKB-UniRule"/>
</dbReference>
<evidence type="ECO:0000256" key="10">
    <source>
        <dbReference type="ARBA" id="ARBA00023295"/>
    </source>
</evidence>
<dbReference type="Gene3D" id="1.50.10.10">
    <property type="match status" value="1"/>
</dbReference>
<dbReference type="PANTHER" id="PTHR10412:SF11">
    <property type="entry name" value="MANNOSYL-OLIGOSACCHARIDE GLUCOSIDASE"/>
    <property type="match status" value="1"/>
</dbReference>
<evidence type="ECO:0000256" key="9">
    <source>
        <dbReference type="ARBA" id="ARBA00023180"/>
    </source>
</evidence>
<dbReference type="GO" id="GO:0004573">
    <property type="term" value="F:Glc3Man9GlcNAc2 oligosaccharide glucosidase activity"/>
    <property type="evidence" value="ECO:0007669"/>
    <property type="project" value="UniProtKB-UniRule"/>
</dbReference>
<dbReference type="InterPro" id="IPR031335">
    <property type="entry name" value="Glyco_hydro_63_C"/>
</dbReference>
<keyword evidence="4 12" id="KW-0378">Hydrolase</keyword>
<evidence type="ECO:0000256" key="12">
    <source>
        <dbReference type="RuleBase" id="RU368089"/>
    </source>
</evidence>
<evidence type="ECO:0000259" key="14">
    <source>
        <dbReference type="Pfam" id="PF16923"/>
    </source>
</evidence>
<comment type="catalytic activity">
    <reaction evidence="12">
        <text>N(4)-(alpha-D-Glc-(1-&gt;2)-alpha-D-Glc-(1-&gt;3)-alpha-D-Glc-(1-&gt;3)-alpha-D-Man-(1-&gt;2)-alpha-D-Man-(1-&gt;2)-alpha-D-Man-(1-&gt;3)-[alpha-D-Man-(1-&gt;2)-alpha-D-Man-(1-&gt;3)-[alpha-D-Man-(1-&gt;2)-alpha-D-Man-(1-&gt;6)]-alpha-D-Man-(1-&gt;6)]-beta-D-Man-(1-&gt;4)-beta-D-GlcNAc-(1-&gt;4)-beta-D-GlcNAc)-L-asparaginyl-[protein] + H2O = N(4)-(alpha-D-Glc-(1-&gt;3)-alpha-D-Glc-(1-&gt;3)-alpha-D-Man-(1-&gt;2)-alpha-D-Man-(1-&gt;2)-alpha-D-Man-(1-&gt;3)-[alpha-D-Man-(1-&gt;2)-alpha-D-Man-(1-&gt;3)-[alpha-D-Man-(1-&gt;2)-alpha-D-Man-(1-&gt;6)]-alpha-D-Man-(1-&gt;6)]-beta-D-Man-(1-&gt;4)-beta-D-GlcNAc-(1-&gt;4)-beta-D-GlcNAc)-L-asparaginyl-[protein] + beta-D-glucose</text>
        <dbReference type="Rhea" id="RHEA:55988"/>
        <dbReference type="Rhea" id="RHEA-COMP:12806"/>
        <dbReference type="Rhea" id="RHEA-COMP:14355"/>
        <dbReference type="ChEBI" id="CHEBI:15377"/>
        <dbReference type="ChEBI" id="CHEBI:15903"/>
        <dbReference type="ChEBI" id="CHEBI:59082"/>
        <dbReference type="ChEBI" id="CHEBI:132537"/>
        <dbReference type="EC" id="3.2.1.106"/>
    </reaction>
</comment>
<accession>A0A7E6EN26</accession>
<keyword evidence="7" id="KW-1133">Transmembrane helix</keyword>
<gene>
    <name evidence="16" type="primary">LOC115232304</name>
</gene>
<feature type="domain" description="Glycosyl hydrolase family 63 N-terminal" evidence="14">
    <location>
        <begin position="1"/>
        <end position="120"/>
    </location>
</feature>
<dbReference type="InterPro" id="IPR012341">
    <property type="entry name" value="6hp_glycosidase-like_sf"/>
</dbReference>
<evidence type="ECO:0000256" key="1">
    <source>
        <dbReference type="ARBA" id="ARBA00004648"/>
    </source>
</evidence>
<keyword evidence="5 12" id="KW-0256">Endoplasmic reticulum</keyword>
<keyword evidence="10 12" id="KW-0326">Glycosidase</keyword>
<dbReference type="InterPro" id="IPR038518">
    <property type="entry name" value="Glyco_hydro_63N_sf"/>
</dbReference>
<evidence type="ECO:0000256" key="4">
    <source>
        <dbReference type="ARBA" id="ARBA00022801"/>
    </source>
</evidence>
<dbReference type="RefSeq" id="XP_036356212.1">
    <property type="nucleotide sequence ID" value="XM_036500319.1"/>
</dbReference>
<comment type="subcellular location">
    <subcellularLocation>
        <location evidence="1 12">Endoplasmic reticulum membrane</location>
        <topology evidence="1 12">Single-pass type II membrane protein</topology>
    </subcellularLocation>
</comment>
<keyword evidence="8" id="KW-0472">Membrane</keyword>
<dbReference type="InterPro" id="IPR008928">
    <property type="entry name" value="6-hairpin_glycosidase_sf"/>
</dbReference>
<dbReference type="Gene3D" id="2.70.98.110">
    <property type="entry name" value="Glycosyl hydrolase family 63, N-terminal domain"/>
    <property type="match status" value="1"/>
</dbReference>
<comment type="function">
    <text evidence="12">Cleaves the distal alpha 1,2-linked glucose residue from the Glc(3)Man(9)GlcNAc(2) oligosaccharide precursor.</text>
</comment>
<dbReference type="PANTHER" id="PTHR10412">
    <property type="entry name" value="MANNOSYL-OLIGOSACCHARIDE GLUCOSIDASE"/>
    <property type="match status" value="1"/>
</dbReference>
<evidence type="ECO:0000256" key="5">
    <source>
        <dbReference type="ARBA" id="ARBA00022824"/>
    </source>
</evidence>
<organism evidence="15 16">
    <name type="scientific">Octopus sinensis</name>
    <name type="common">East Asian common octopus</name>
    <dbReference type="NCBI Taxonomy" id="2607531"/>
    <lineage>
        <taxon>Eukaryota</taxon>
        <taxon>Metazoa</taxon>
        <taxon>Spiralia</taxon>
        <taxon>Lophotrochozoa</taxon>
        <taxon>Mollusca</taxon>
        <taxon>Cephalopoda</taxon>
        <taxon>Coleoidea</taxon>
        <taxon>Octopodiformes</taxon>
        <taxon>Octopoda</taxon>
        <taxon>Incirrata</taxon>
        <taxon>Octopodidae</taxon>
        <taxon>Octopus</taxon>
    </lineage>
</organism>
<evidence type="ECO:0000256" key="11">
    <source>
        <dbReference type="ARBA" id="ARBA00038888"/>
    </source>
</evidence>
<keyword evidence="9" id="KW-0325">Glycoprotein</keyword>
<dbReference type="KEGG" id="osn:115232304"/>